<reference evidence="5 6" key="1">
    <citation type="submission" date="2016-04" db="EMBL/GenBank/DDBJ databases">
        <title>Complete genome sequence of Dokdonella koreensis DS-123T.</title>
        <authorList>
            <person name="Kim J.F."/>
            <person name="Lee H."/>
            <person name="Kwak M.-J."/>
        </authorList>
    </citation>
    <scope>NUCLEOTIDE SEQUENCE [LARGE SCALE GENOMIC DNA]</scope>
    <source>
        <strain evidence="5 6">DS-123</strain>
    </source>
</reference>
<dbReference type="RefSeq" id="WP_067643246.1">
    <property type="nucleotide sequence ID" value="NZ_CP015249.1"/>
</dbReference>
<dbReference type="EMBL" id="CP015249">
    <property type="protein sequence ID" value="ANB16391.1"/>
    <property type="molecule type" value="Genomic_DNA"/>
</dbReference>
<evidence type="ECO:0000313" key="6">
    <source>
        <dbReference type="Proteomes" id="UP000076830"/>
    </source>
</evidence>
<dbReference type="InterPro" id="IPR037523">
    <property type="entry name" value="VOC_core"/>
</dbReference>
<dbReference type="AlphaFoldDB" id="A0A167GC32"/>
<name>A0A167GC32_9GAMM</name>
<dbReference type="InterPro" id="IPR000335">
    <property type="entry name" value="Bleomycin-R"/>
</dbReference>
<accession>A0A167GC32</accession>
<comment type="similarity">
    <text evidence="1">Belongs to the bleomycin resistance protein family.</text>
</comment>
<dbReference type="KEGG" id="dko:I596_354"/>
<feature type="domain" description="VOC" evidence="4">
    <location>
        <begin position="3"/>
        <end position="122"/>
    </location>
</feature>
<keyword evidence="3" id="KW-0046">Antibiotic resistance</keyword>
<protein>
    <recommendedName>
        <fullName evidence="2">Bleomycin resistance protein</fullName>
    </recommendedName>
</protein>
<dbReference type="CDD" id="cd08349">
    <property type="entry name" value="BLMA_like"/>
    <property type="match status" value="1"/>
</dbReference>
<proteinExistence type="inferred from homology"/>
<dbReference type="GO" id="GO:0046677">
    <property type="term" value="P:response to antibiotic"/>
    <property type="evidence" value="ECO:0007669"/>
    <property type="project" value="UniProtKB-KW"/>
</dbReference>
<dbReference type="Proteomes" id="UP000076830">
    <property type="component" value="Chromosome"/>
</dbReference>
<dbReference type="PROSITE" id="PS51819">
    <property type="entry name" value="VOC"/>
    <property type="match status" value="1"/>
</dbReference>
<dbReference type="InterPro" id="IPR004360">
    <property type="entry name" value="Glyas_Fos-R_dOase_dom"/>
</dbReference>
<evidence type="ECO:0000256" key="3">
    <source>
        <dbReference type="ARBA" id="ARBA00023251"/>
    </source>
</evidence>
<dbReference type="Gene3D" id="3.10.180.10">
    <property type="entry name" value="2,3-Dihydroxybiphenyl 1,2-Dioxygenase, domain 1"/>
    <property type="match status" value="1"/>
</dbReference>
<dbReference type="SUPFAM" id="SSF54593">
    <property type="entry name" value="Glyoxalase/Bleomycin resistance protein/Dihydroxybiphenyl dioxygenase"/>
    <property type="match status" value="1"/>
</dbReference>
<sequence length="124" mass="13797">MKAIHQITPFLHVPDLPQALAFFCGVLGFEATYHRPGYAYVTLEGCGLRLLEEPTRRLTPDGKARVAVYVDVADIDALHAHLAPALAALPADRVEPLMDKPYRQREFQVRMPDGDWLTFGAAII</sequence>
<dbReference type="STRING" id="1300342.I596_354"/>
<evidence type="ECO:0000256" key="2">
    <source>
        <dbReference type="ARBA" id="ARBA00021572"/>
    </source>
</evidence>
<evidence type="ECO:0000259" key="4">
    <source>
        <dbReference type="PROSITE" id="PS51819"/>
    </source>
</evidence>
<organism evidence="5 6">
    <name type="scientific">Dokdonella koreensis DS-123</name>
    <dbReference type="NCBI Taxonomy" id="1300342"/>
    <lineage>
        <taxon>Bacteria</taxon>
        <taxon>Pseudomonadati</taxon>
        <taxon>Pseudomonadota</taxon>
        <taxon>Gammaproteobacteria</taxon>
        <taxon>Lysobacterales</taxon>
        <taxon>Rhodanobacteraceae</taxon>
        <taxon>Dokdonella</taxon>
    </lineage>
</organism>
<dbReference type="InterPro" id="IPR029068">
    <property type="entry name" value="Glyas_Bleomycin-R_OHBP_Dase"/>
</dbReference>
<dbReference type="Pfam" id="PF00903">
    <property type="entry name" value="Glyoxalase"/>
    <property type="match status" value="1"/>
</dbReference>
<dbReference type="OrthoDB" id="284897at2"/>
<evidence type="ECO:0000313" key="5">
    <source>
        <dbReference type="EMBL" id="ANB16391.1"/>
    </source>
</evidence>
<gene>
    <name evidence="5" type="ORF">I596_354</name>
</gene>
<evidence type="ECO:0000256" key="1">
    <source>
        <dbReference type="ARBA" id="ARBA00011051"/>
    </source>
</evidence>
<keyword evidence="6" id="KW-1185">Reference proteome</keyword>